<dbReference type="GO" id="GO:0007059">
    <property type="term" value="P:chromosome segregation"/>
    <property type="evidence" value="ECO:0007669"/>
    <property type="project" value="InterPro"/>
</dbReference>
<feature type="coiled-coil region" evidence="1">
    <location>
        <begin position="286"/>
        <end position="313"/>
    </location>
</feature>
<dbReference type="Proteomes" id="UP000566819">
    <property type="component" value="Unassembled WGS sequence"/>
</dbReference>
<dbReference type="EMBL" id="JAAMPI010001398">
    <property type="protein sequence ID" value="KAF4625368.1"/>
    <property type="molecule type" value="Genomic_DNA"/>
</dbReference>
<dbReference type="InterPro" id="IPR013218">
    <property type="entry name" value="Dsn1/Mis13"/>
</dbReference>
<keyword evidence="4" id="KW-1185">Reference proteome</keyword>
<feature type="compositionally biased region" description="Polar residues" evidence="2">
    <location>
        <begin position="97"/>
        <end position="115"/>
    </location>
</feature>
<protein>
    <recommendedName>
        <fullName evidence="5">Kinetochore protein mis13</fullName>
    </recommendedName>
</protein>
<gene>
    <name evidence="3" type="ORF">G7Y89_g12799</name>
</gene>
<dbReference type="AlphaFoldDB" id="A0A8H4RAJ3"/>
<organism evidence="3 4">
    <name type="scientific">Cudoniella acicularis</name>
    <dbReference type="NCBI Taxonomy" id="354080"/>
    <lineage>
        <taxon>Eukaryota</taxon>
        <taxon>Fungi</taxon>
        <taxon>Dikarya</taxon>
        <taxon>Ascomycota</taxon>
        <taxon>Pezizomycotina</taxon>
        <taxon>Leotiomycetes</taxon>
        <taxon>Helotiales</taxon>
        <taxon>Tricladiaceae</taxon>
        <taxon>Cudoniella</taxon>
    </lineage>
</organism>
<evidence type="ECO:0000313" key="4">
    <source>
        <dbReference type="Proteomes" id="UP000566819"/>
    </source>
</evidence>
<name>A0A8H4RAJ3_9HELO</name>
<feature type="region of interest" description="Disordered" evidence="2">
    <location>
        <begin position="1"/>
        <end position="115"/>
    </location>
</feature>
<feature type="region of interest" description="Disordered" evidence="2">
    <location>
        <begin position="413"/>
        <end position="436"/>
    </location>
</feature>
<dbReference type="GO" id="GO:0000444">
    <property type="term" value="C:MIS12/MIND type complex"/>
    <property type="evidence" value="ECO:0007669"/>
    <property type="project" value="InterPro"/>
</dbReference>
<comment type="caution">
    <text evidence="3">The sequence shown here is derived from an EMBL/GenBank/DDBJ whole genome shotgun (WGS) entry which is preliminary data.</text>
</comment>
<evidence type="ECO:0000256" key="2">
    <source>
        <dbReference type="SAM" id="MobiDB-lite"/>
    </source>
</evidence>
<feature type="compositionally biased region" description="Polar residues" evidence="2">
    <location>
        <begin position="67"/>
        <end position="79"/>
    </location>
</feature>
<evidence type="ECO:0000256" key="1">
    <source>
        <dbReference type="SAM" id="Coils"/>
    </source>
</evidence>
<dbReference type="OrthoDB" id="3364649at2759"/>
<evidence type="ECO:0000313" key="3">
    <source>
        <dbReference type="EMBL" id="KAF4625368.1"/>
    </source>
</evidence>
<sequence>MSQPTGRRRSKRLAAYDEEDGDFVFTRGSKRTKTAPEAPEPAPAPAPSTAKRGRKPKERDHEEAPTVSKSQGRQMNFSTPKVEENEIRLPKRRKSTRNSTGKAGNGENKVNASAMETTDYDSIDLVGSTAEETNKLAADGNSQSTMITLPFSDTPVINRNKEMRKKGANTRRSSLGLRGRRASSLIDNGHSAIPHREVDMSEFYKHIEADGLVEPRRMKQVLTWSGERVLGEKPSHGEANDLVDQAARTIKEGLLKDFANKSEYSDWFSREETAPRKVVKKPNPRNIEIEENLAGLEARVQKLKEERNQWKALAKPPPPLPPIFPDDLEEIDASQIDDSLLDPEQAAILATISSSSARDLQDEIAKQVQELQAGLEFQVDQFTDGVHKLEQYKETAGRAASKILSISAVRLEERDRKEKEAVEGEREEREKSRKLM</sequence>
<dbReference type="GO" id="GO:0051301">
    <property type="term" value="P:cell division"/>
    <property type="evidence" value="ECO:0007669"/>
    <property type="project" value="InterPro"/>
</dbReference>
<dbReference type="Pfam" id="PF08202">
    <property type="entry name" value="MIS13"/>
    <property type="match status" value="1"/>
</dbReference>
<keyword evidence="1" id="KW-0175">Coiled coil</keyword>
<accession>A0A8H4RAJ3</accession>
<dbReference type="PANTHER" id="PTHR14778">
    <property type="entry name" value="KINETOCHORE-ASSOCIATED PROTEIN DSN1 HOMOLOG"/>
    <property type="match status" value="1"/>
</dbReference>
<feature type="compositionally biased region" description="Basic residues" evidence="2">
    <location>
        <begin position="1"/>
        <end position="12"/>
    </location>
</feature>
<proteinExistence type="predicted"/>
<reference evidence="3 4" key="1">
    <citation type="submission" date="2020-03" db="EMBL/GenBank/DDBJ databases">
        <title>Draft Genome Sequence of Cudoniella acicularis.</title>
        <authorList>
            <person name="Buettner E."/>
            <person name="Kellner H."/>
        </authorList>
    </citation>
    <scope>NUCLEOTIDE SEQUENCE [LARGE SCALE GENOMIC DNA]</scope>
    <source>
        <strain evidence="3 4">DSM 108380</strain>
    </source>
</reference>
<evidence type="ECO:0008006" key="5">
    <source>
        <dbReference type="Google" id="ProtNLM"/>
    </source>
</evidence>
<dbReference type="PANTHER" id="PTHR14778:SF2">
    <property type="entry name" value="KINETOCHORE-ASSOCIATED PROTEIN DSN1 HOMOLOG"/>
    <property type="match status" value="1"/>
</dbReference>